<reference evidence="1 2" key="1">
    <citation type="submission" date="2015-01" db="EMBL/GenBank/DDBJ databases">
        <title>Sequencing and annotation of Micromonospora carbonacea strain JXNU-1 genome.</title>
        <authorList>
            <person name="Long Z."/>
            <person name="Huang Y."/>
            <person name="Jiang Y."/>
        </authorList>
    </citation>
    <scope>NUCLEOTIDE SEQUENCE [LARGE SCALE GENOMIC DNA]</scope>
    <source>
        <strain evidence="1 2">JXNU-1</strain>
    </source>
</reference>
<proteinExistence type="predicted"/>
<dbReference type="EMBL" id="JXSX01000003">
    <property type="protein sequence ID" value="KIR61707.1"/>
    <property type="molecule type" value="Genomic_DNA"/>
</dbReference>
<dbReference type="AlphaFoldDB" id="A0A0D0USB1"/>
<dbReference type="Proteomes" id="UP000032254">
    <property type="component" value="Unassembled WGS sequence"/>
</dbReference>
<dbReference type="GeneID" id="301308179"/>
<evidence type="ECO:0000313" key="2">
    <source>
        <dbReference type="Proteomes" id="UP000032254"/>
    </source>
</evidence>
<gene>
    <name evidence="1" type="ORF">TK50_29655</name>
</gene>
<organism evidence="1 2">
    <name type="scientific">Micromonospora haikouensis</name>
    <dbReference type="NCBI Taxonomy" id="686309"/>
    <lineage>
        <taxon>Bacteria</taxon>
        <taxon>Bacillati</taxon>
        <taxon>Actinomycetota</taxon>
        <taxon>Actinomycetes</taxon>
        <taxon>Micromonosporales</taxon>
        <taxon>Micromonosporaceae</taxon>
        <taxon>Micromonospora</taxon>
    </lineage>
</organism>
<keyword evidence="2" id="KW-1185">Reference proteome</keyword>
<protein>
    <submittedName>
        <fullName evidence="1">Uncharacterized protein</fullName>
    </submittedName>
</protein>
<accession>A0A0D0USB1</accession>
<comment type="caution">
    <text evidence="1">The sequence shown here is derived from an EMBL/GenBank/DDBJ whole genome shotgun (WGS) entry which is preliminary data.</text>
</comment>
<dbReference type="RefSeq" id="WP_043968852.1">
    <property type="nucleotide sequence ID" value="NZ_JBEZEN010000032.1"/>
</dbReference>
<sequence>MPELADLSALTAPLTRTDGVERWFDLGHDPSASIRLGDALAAVLSARAVTAVLHWEGEEEAVLAHVVAAAMRSRRVTVVQERGLLFTSADLPASSTVALVTTAFTSVRALAPVDAMMRERGHRLDCAITLHPPRLHLPAPPHGPAPDGH</sequence>
<evidence type="ECO:0000313" key="1">
    <source>
        <dbReference type="EMBL" id="KIR61707.1"/>
    </source>
</evidence>
<dbReference type="PATRIC" id="fig|47853.6.peg.6217"/>
<name>A0A0D0USB1_9ACTN</name>